<dbReference type="GeneID" id="56563656"/>
<organism evidence="1 2">
    <name type="scientific">Bacteroides intestinalis DSM 17393</name>
    <dbReference type="NCBI Taxonomy" id="471870"/>
    <lineage>
        <taxon>Bacteria</taxon>
        <taxon>Pseudomonadati</taxon>
        <taxon>Bacteroidota</taxon>
        <taxon>Bacteroidia</taxon>
        <taxon>Bacteroidales</taxon>
        <taxon>Bacteroidaceae</taxon>
        <taxon>Bacteroides</taxon>
    </lineage>
</organism>
<reference evidence="1 2" key="1">
    <citation type="submission" date="2008-04" db="EMBL/GenBank/DDBJ databases">
        <title>Draft genome sequence of Bacteroides intestinalis (DSM 17393).</title>
        <authorList>
            <person name="Sudarsanam P."/>
            <person name="Ley R."/>
            <person name="Guruge J."/>
            <person name="Turnbaugh P.J."/>
            <person name="Mahowald M."/>
            <person name="Liep D."/>
            <person name="Gordon J."/>
        </authorList>
    </citation>
    <scope>NUCLEOTIDE SEQUENCE [LARGE SCALE GENOMIC DNA]</scope>
    <source>
        <strain evidence="1 2">DSM 17393</strain>
    </source>
</reference>
<dbReference type="EMBL" id="ABJL02000007">
    <property type="protein sequence ID" value="EDV05973.1"/>
    <property type="molecule type" value="Genomic_DNA"/>
</dbReference>
<gene>
    <name evidence="1" type="ORF">BACINT_01058</name>
</gene>
<name>B3C994_9BACE</name>
<dbReference type="Proteomes" id="UP000004596">
    <property type="component" value="Unassembled WGS sequence"/>
</dbReference>
<protein>
    <submittedName>
        <fullName evidence="1">Uncharacterized protein</fullName>
    </submittedName>
</protein>
<accession>B3C994</accession>
<dbReference type="STRING" id="471870.BACINT_01058"/>
<sequence>MRHGYYPFYKEAPASYPLRLQQVITTILENDLPAVEKVEYVSIKKMKRLLMIVSQMVPSSCFIPKRIICSSLPNGKSSVSCLLLLCRSLQATDKKAIKRIIKAILFFIVSAILL</sequence>
<evidence type="ECO:0000313" key="2">
    <source>
        <dbReference type="Proteomes" id="UP000004596"/>
    </source>
</evidence>
<evidence type="ECO:0000313" key="1">
    <source>
        <dbReference type="EMBL" id="EDV05973.1"/>
    </source>
</evidence>
<dbReference type="RefSeq" id="WP_007661035.1">
    <property type="nucleotide sequence ID" value="NZ_ABJL02000007.1"/>
</dbReference>
<proteinExistence type="predicted"/>
<comment type="caution">
    <text evidence="1">The sequence shown here is derived from an EMBL/GenBank/DDBJ whole genome shotgun (WGS) entry which is preliminary data.</text>
</comment>
<dbReference type="AlphaFoldDB" id="B3C994"/>
<reference evidence="1 2" key="2">
    <citation type="submission" date="2008-04" db="EMBL/GenBank/DDBJ databases">
        <authorList>
            <person name="Fulton L."/>
            <person name="Clifton S."/>
            <person name="Fulton B."/>
            <person name="Xu J."/>
            <person name="Minx P."/>
            <person name="Pepin K.H."/>
            <person name="Johnson M."/>
            <person name="Thiruvilangam P."/>
            <person name="Bhonagiri V."/>
            <person name="Nash W.E."/>
            <person name="Mardis E.R."/>
            <person name="Wilson R.K."/>
        </authorList>
    </citation>
    <scope>NUCLEOTIDE SEQUENCE [LARGE SCALE GENOMIC DNA]</scope>
    <source>
        <strain evidence="1 2">DSM 17393</strain>
    </source>
</reference>